<dbReference type="Gene3D" id="1.20.140.160">
    <property type="match status" value="1"/>
</dbReference>
<protein>
    <submittedName>
        <fullName evidence="1">ArpU family transcriptional regulator</fullName>
    </submittedName>
</protein>
<dbReference type="NCBIfam" id="TIGR01637">
    <property type="entry name" value="phage_arpU"/>
    <property type="match status" value="1"/>
</dbReference>
<dbReference type="AlphaFoldDB" id="A0A1L6ZHC4"/>
<dbReference type="Proteomes" id="UP000185426">
    <property type="component" value="Chromosome"/>
</dbReference>
<gene>
    <name evidence="1" type="ORF">BSA145_08385</name>
</gene>
<organism evidence="1 2">
    <name type="scientific">Bacillus safensis</name>
    <dbReference type="NCBI Taxonomy" id="561879"/>
    <lineage>
        <taxon>Bacteria</taxon>
        <taxon>Bacillati</taxon>
        <taxon>Bacillota</taxon>
        <taxon>Bacilli</taxon>
        <taxon>Bacillales</taxon>
        <taxon>Bacillaceae</taxon>
        <taxon>Bacillus</taxon>
    </lineage>
</organism>
<dbReference type="InterPro" id="IPR006524">
    <property type="entry name" value="ArpU-like"/>
</dbReference>
<sequence length="160" mass="19455">MTNKNDKNPNEQTDQMNLDIPQIDKEKTRFKMEKMMEKYKILRLQTPEDFLPKITTTYTITPPSFSNQFHSSTEDAALKKMDWEIEREKYMKRIEKGINRLTQRERHILVTLYMQDEEMFDYEIYAEMGLSQRNYYRFKNKAFYRLAFALREEVYKGGKS</sequence>
<evidence type="ECO:0000313" key="1">
    <source>
        <dbReference type="EMBL" id="APT45919.1"/>
    </source>
</evidence>
<evidence type="ECO:0000313" key="2">
    <source>
        <dbReference type="Proteomes" id="UP000185426"/>
    </source>
</evidence>
<reference evidence="1 2" key="1">
    <citation type="submission" date="2016-05" db="EMBL/GenBank/DDBJ databases">
        <title>Complete Genome and Methylome Analysis of Psychrotrophic Bacterial Isolates from Antarctic Lake Untersee.</title>
        <authorList>
            <person name="Fomenkov A."/>
            <person name="Akimov V.N."/>
            <person name="Vasilyeva L.V."/>
            <person name="Andersen D."/>
            <person name="Vincze T."/>
            <person name="Roberts R.J."/>
        </authorList>
    </citation>
    <scope>NUCLEOTIDE SEQUENCE [LARGE SCALE GENOMIC DNA]</scope>
    <source>
        <strain evidence="1 2">U14-5</strain>
    </source>
</reference>
<proteinExistence type="predicted"/>
<dbReference type="RefSeq" id="WP_075622160.1">
    <property type="nucleotide sequence ID" value="NZ_CP015607.1"/>
</dbReference>
<name>A0A1L6ZHC4_BACIA</name>
<dbReference type="SUPFAM" id="SSF88659">
    <property type="entry name" value="Sigma3 and sigma4 domains of RNA polymerase sigma factors"/>
    <property type="match status" value="1"/>
</dbReference>
<dbReference type="InterPro" id="IPR013324">
    <property type="entry name" value="RNA_pol_sigma_r3/r4-like"/>
</dbReference>
<dbReference type="EMBL" id="CP015607">
    <property type="protein sequence ID" value="APT45919.1"/>
    <property type="molecule type" value="Genomic_DNA"/>
</dbReference>
<accession>A0A1L6ZHC4</accession>